<dbReference type="PANTHER" id="PTHR19411">
    <property type="entry name" value="PROTEIN BUD31-RELATED"/>
    <property type="match status" value="1"/>
</dbReference>
<keyword evidence="3" id="KW-0539">Nucleus</keyword>
<dbReference type="Proteomes" id="UP001295423">
    <property type="component" value="Unassembled WGS sequence"/>
</dbReference>
<evidence type="ECO:0000256" key="3">
    <source>
        <dbReference type="ARBA" id="ARBA00023242"/>
    </source>
</evidence>
<sequence>MPLPKRWHKNKKPPAGFEVVEPTLEALEHELRDKIKDTNEKMRKIESVWPVHQISWQKSRYIYDMYYTYHRISKQVYNYCIQQKLVDAALIAKWKKPGYERLCSTYVINPTNYKFGTTSLCRVPLRDRSTQQKSAKDPTTGCIGCASGKGASPRNIFGNKYGQYLAAVQIAREERLEKLRQQQAAKEAAEDDSDGDDETDDEEKEDEDDYGAKPAAGIWAGSTKLQTESEQMVIGGNDDEDDDGDDETDDEEDDDDDEGPPLPPSKRQKQE</sequence>
<evidence type="ECO:0000313" key="6">
    <source>
        <dbReference type="Proteomes" id="UP001295423"/>
    </source>
</evidence>
<feature type="region of interest" description="Disordered" evidence="4">
    <location>
        <begin position="179"/>
        <end position="271"/>
    </location>
</feature>
<evidence type="ECO:0000256" key="4">
    <source>
        <dbReference type="SAM" id="MobiDB-lite"/>
    </source>
</evidence>
<reference evidence="5" key="1">
    <citation type="submission" date="2023-08" db="EMBL/GenBank/DDBJ databases">
        <authorList>
            <person name="Audoor S."/>
            <person name="Bilcke G."/>
        </authorList>
    </citation>
    <scope>NUCLEOTIDE SEQUENCE</scope>
</reference>
<keyword evidence="6" id="KW-1185">Reference proteome</keyword>
<organism evidence="5 6">
    <name type="scientific">Cylindrotheca closterium</name>
    <dbReference type="NCBI Taxonomy" id="2856"/>
    <lineage>
        <taxon>Eukaryota</taxon>
        <taxon>Sar</taxon>
        <taxon>Stramenopiles</taxon>
        <taxon>Ochrophyta</taxon>
        <taxon>Bacillariophyta</taxon>
        <taxon>Bacillariophyceae</taxon>
        <taxon>Bacillariophycidae</taxon>
        <taxon>Bacillariales</taxon>
        <taxon>Bacillariaceae</taxon>
        <taxon>Cylindrotheca</taxon>
    </lineage>
</organism>
<protein>
    <recommendedName>
        <fullName evidence="7">G10 protein</fullName>
    </recommendedName>
</protein>
<evidence type="ECO:0000256" key="1">
    <source>
        <dbReference type="ARBA" id="ARBA00004123"/>
    </source>
</evidence>
<comment type="subcellular location">
    <subcellularLocation>
        <location evidence="1">Nucleus</location>
    </subcellularLocation>
</comment>
<evidence type="ECO:0008006" key="7">
    <source>
        <dbReference type="Google" id="ProtNLM"/>
    </source>
</evidence>
<dbReference type="Pfam" id="PF01125">
    <property type="entry name" value="BUD31"/>
    <property type="match status" value="1"/>
</dbReference>
<dbReference type="PRINTS" id="PR00322">
    <property type="entry name" value="G10"/>
</dbReference>
<evidence type="ECO:0000313" key="5">
    <source>
        <dbReference type="EMBL" id="CAJ1920625.1"/>
    </source>
</evidence>
<comment type="caution">
    <text evidence="5">The sequence shown here is derived from an EMBL/GenBank/DDBJ whole genome shotgun (WGS) entry which is preliminary data.</text>
</comment>
<feature type="compositionally biased region" description="Acidic residues" evidence="4">
    <location>
        <begin position="189"/>
        <end position="209"/>
    </location>
</feature>
<dbReference type="InterPro" id="IPR001748">
    <property type="entry name" value="BUD31"/>
</dbReference>
<proteinExistence type="inferred from homology"/>
<dbReference type="EMBL" id="CAKOGP040000002">
    <property type="protein sequence ID" value="CAJ1920625.1"/>
    <property type="molecule type" value="Genomic_DNA"/>
</dbReference>
<dbReference type="PANTHER" id="PTHR19411:SF0">
    <property type="entry name" value="PROTEIN BUD31 HOMOLOG"/>
    <property type="match status" value="1"/>
</dbReference>
<dbReference type="AlphaFoldDB" id="A0AAD2CBG8"/>
<feature type="compositionally biased region" description="Acidic residues" evidence="4">
    <location>
        <begin position="237"/>
        <end position="259"/>
    </location>
</feature>
<accession>A0AAD2CBG8</accession>
<evidence type="ECO:0000256" key="2">
    <source>
        <dbReference type="ARBA" id="ARBA00005287"/>
    </source>
</evidence>
<gene>
    <name evidence="5" type="ORF">CYCCA115_LOCUS894</name>
</gene>
<name>A0AAD2CBG8_9STRA</name>
<dbReference type="GO" id="GO:0005681">
    <property type="term" value="C:spliceosomal complex"/>
    <property type="evidence" value="ECO:0007669"/>
    <property type="project" value="TreeGrafter"/>
</dbReference>
<comment type="similarity">
    <text evidence="2">Belongs to the BUD31 (G10) family.</text>
</comment>
<dbReference type="GO" id="GO:0000398">
    <property type="term" value="P:mRNA splicing, via spliceosome"/>
    <property type="evidence" value="ECO:0007669"/>
    <property type="project" value="TreeGrafter"/>
</dbReference>